<feature type="transmembrane region" description="Helical" evidence="1">
    <location>
        <begin position="72"/>
        <end position="92"/>
    </location>
</feature>
<comment type="caution">
    <text evidence="2">The sequence shown here is derived from an EMBL/GenBank/DDBJ whole genome shotgun (WGS) entry which is preliminary data.</text>
</comment>
<keyword evidence="1" id="KW-0812">Transmembrane</keyword>
<feature type="transmembrane region" description="Helical" evidence="1">
    <location>
        <begin position="39"/>
        <end position="63"/>
    </location>
</feature>
<feature type="transmembrane region" description="Helical" evidence="1">
    <location>
        <begin position="167"/>
        <end position="194"/>
    </location>
</feature>
<evidence type="ECO:0000313" key="2">
    <source>
        <dbReference type="EMBL" id="MCZ0861450.1"/>
    </source>
</evidence>
<feature type="transmembrane region" description="Helical" evidence="1">
    <location>
        <begin position="138"/>
        <end position="155"/>
    </location>
</feature>
<sequence length="212" mass="22967">MNKIQTARLSIILLSLIYFLPVLTVLLMLNSVPFQELPALIYLVLLAIVILPILSAAGTCLYVKTCRPRRKIILIAVVAVFFSVLFLIYVLLTGGKVSAIISSATLFLAFLYPVLMLFFVPAWFTIPGLDKPARIPQILGILTPVFGILFTYFYFQVPDCPVGETIPAFAVAAVPVFFFAAAAAGILAGILLLIRGGTCPEISSPSSSERTP</sequence>
<keyword evidence="1" id="KW-0472">Membrane</keyword>
<proteinExistence type="predicted"/>
<evidence type="ECO:0000256" key="1">
    <source>
        <dbReference type="SAM" id="Phobius"/>
    </source>
</evidence>
<protein>
    <submittedName>
        <fullName evidence="2">Uncharacterized protein</fullName>
    </submittedName>
</protein>
<dbReference type="EMBL" id="JAPTGB010000024">
    <property type="protein sequence ID" value="MCZ0861450.1"/>
    <property type="molecule type" value="Genomic_DNA"/>
</dbReference>
<reference evidence="2" key="1">
    <citation type="submission" date="2022-12" db="EMBL/GenBank/DDBJ databases">
        <title>Isolation and characterisation of novel Methanocorpusculum spp. from native Australian herbivores indicates the genus is ancestrally host-associated.</title>
        <authorList>
            <person name="Volmer J.G."/>
            <person name="Soo R.M."/>
            <person name="Evans P.N."/>
            <person name="Hoedt E.C."/>
            <person name="Astorga Alsina A.L."/>
            <person name="Woodcroft B.J."/>
            <person name="Tyson G.W."/>
            <person name="Hugenholtz P."/>
            <person name="Morrison M."/>
        </authorList>
    </citation>
    <scope>NUCLEOTIDE SEQUENCE</scope>
    <source>
        <strain evidence="2">MG</strain>
    </source>
</reference>
<organism evidence="2 3">
    <name type="scientific">Methanocorpusculum petauri</name>
    <dbReference type="NCBI Taxonomy" id="3002863"/>
    <lineage>
        <taxon>Archaea</taxon>
        <taxon>Methanobacteriati</taxon>
        <taxon>Methanobacteriota</taxon>
        <taxon>Stenosarchaea group</taxon>
        <taxon>Methanomicrobia</taxon>
        <taxon>Methanomicrobiales</taxon>
        <taxon>Methanocorpusculaceae</taxon>
        <taxon>Methanocorpusculum</taxon>
    </lineage>
</organism>
<gene>
    <name evidence="2" type="ORF">O0S10_09505</name>
</gene>
<feature type="transmembrane region" description="Helical" evidence="1">
    <location>
        <begin position="12"/>
        <end position="33"/>
    </location>
</feature>
<keyword evidence="3" id="KW-1185">Reference proteome</keyword>
<evidence type="ECO:0000313" key="3">
    <source>
        <dbReference type="Proteomes" id="UP001141422"/>
    </source>
</evidence>
<accession>A0ABT4IJV9</accession>
<name>A0ABT4IJV9_9EURY</name>
<dbReference type="RefSeq" id="WP_268925639.1">
    <property type="nucleotide sequence ID" value="NZ_JAPTGB010000024.1"/>
</dbReference>
<feature type="transmembrane region" description="Helical" evidence="1">
    <location>
        <begin position="104"/>
        <end position="126"/>
    </location>
</feature>
<keyword evidence="1" id="KW-1133">Transmembrane helix</keyword>
<dbReference type="Proteomes" id="UP001141422">
    <property type="component" value="Unassembled WGS sequence"/>
</dbReference>